<dbReference type="Pfam" id="PF00158">
    <property type="entry name" value="Sigma54_activat"/>
    <property type="match status" value="1"/>
</dbReference>
<dbReference type="InterPro" id="IPR058031">
    <property type="entry name" value="AAA_lid_NorR"/>
</dbReference>
<keyword evidence="2" id="KW-0067">ATP-binding</keyword>
<dbReference type="InterPro" id="IPR003018">
    <property type="entry name" value="GAF"/>
</dbReference>
<organism evidence="7 8">
    <name type="scientific">Neptuniibacter pectenicola</name>
    <dbReference type="NCBI Taxonomy" id="1806669"/>
    <lineage>
        <taxon>Bacteria</taxon>
        <taxon>Pseudomonadati</taxon>
        <taxon>Pseudomonadota</taxon>
        <taxon>Gammaproteobacteria</taxon>
        <taxon>Oceanospirillales</taxon>
        <taxon>Oceanospirillaceae</taxon>
        <taxon>Neptuniibacter</taxon>
    </lineage>
</organism>
<keyword evidence="8" id="KW-1185">Reference proteome</keyword>
<proteinExistence type="predicted"/>
<evidence type="ECO:0000256" key="4">
    <source>
        <dbReference type="ARBA" id="ARBA00023125"/>
    </source>
</evidence>
<dbReference type="SUPFAM" id="SSF46689">
    <property type="entry name" value="Homeodomain-like"/>
    <property type="match status" value="1"/>
</dbReference>
<dbReference type="RefSeq" id="WP_339892474.1">
    <property type="nucleotide sequence ID" value="NZ_CAXBCE010000051.1"/>
</dbReference>
<dbReference type="Pfam" id="PF01590">
    <property type="entry name" value="GAF"/>
    <property type="match status" value="1"/>
</dbReference>
<dbReference type="EMBL" id="JBBMRA010000025">
    <property type="protein sequence ID" value="MEM5537963.1"/>
    <property type="molecule type" value="Genomic_DNA"/>
</dbReference>
<dbReference type="InterPro" id="IPR025944">
    <property type="entry name" value="Sigma_54_int_dom_CS"/>
</dbReference>
<evidence type="ECO:0000256" key="2">
    <source>
        <dbReference type="ARBA" id="ARBA00022840"/>
    </source>
</evidence>
<keyword evidence="1" id="KW-0547">Nucleotide-binding</keyword>
<evidence type="ECO:0000313" key="7">
    <source>
        <dbReference type="EMBL" id="MEM5537963.1"/>
    </source>
</evidence>
<dbReference type="Gene3D" id="1.10.8.60">
    <property type="match status" value="1"/>
</dbReference>
<keyword evidence="4" id="KW-0238">DNA-binding</keyword>
<dbReference type="Gene3D" id="3.40.50.300">
    <property type="entry name" value="P-loop containing nucleotide triphosphate hydrolases"/>
    <property type="match status" value="1"/>
</dbReference>
<dbReference type="PROSITE" id="PS00676">
    <property type="entry name" value="SIGMA54_INTERACT_2"/>
    <property type="match status" value="1"/>
</dbReference>
<dbReference type="SUPFAM" id="SSF52540">
    <property type="entry name" value="P-loop containing nucleoside triphosphate hydrolases"/>
    <property type="match status" value="1"/>
</dbReference>
<dbReference type="Pfam" id="PF02954">
    <property type="entry name" value="HTH_8"/>
    <property type="match status" value="1"/>
</dbReference>
<keyword evidence="3" id="KW-0805">Transcription regulation</keyword>
<comment type="caution">
    <text evidence="7">The sequence shown here is derived from an EMBL/GenBank/DDBJ whole genome shotgun (WGS) entry which is preliminary data.</text>
</comment>
<dbReference type="InterPro" id="IPR009057">
    <property type="entry name" value="Homeodomain-like_sf"/>
</dbReference>
<sequence>MRNMPQINGTKDVVAYVTGSFQDRQFTPGDLIAKSWERSLLKHGLDPKTPQPVDILTHYEIQEQLQLHEDYLNIARNGLTGLSKRIADAGFSVLLTDESGLTLDARLPKMSKDIWQNAGLLVGSTWGEAQAGTNGIGTCLEEKESIIIHHHEHFFANHHQLSCSVTPIFDPLGNLKGCLNASCLNAPGSKESQFLTLQMIIMYGRMIENSYFRQTYRSQITMNIKETNNFSDLAQEQLLAVNERGIIIGANRSAFAEYENLLDRGQQLLGMQIQDIVGLTVDQLLTKSNGGASTVRHQSPKLLDEIEIAIRVPANKLVTNMNDEVVLKPKEPTPSAPKHRHPTLEKLAGEDEGVLRNVQQIRHVLNKDIPILITGETGTGKEAFARAIHDASDKKNGPFIALNCAAIPESLIESELFGYKSGSFTGANRKGMKGKLEQANGGTIFLDEIGDMPAQLQTRLLRALAEREIMPLGATEPTPLDIQVISATHQDLMQHIKDKMFREDFYYRLNGMSLKLPALRNRDDKDFIINCILDSELGGSEGVVFAPQARQILHDYHWPGNIRQLANVLRYALAVSKEKHITIDDLPIEVRAAKELYKEEEIIPETETEKQMSLSDFVHDEEGRRLVDALRQYRWNITQVSEELNICRSTVYRKMKKYNIVQPNDIY</sequence>
<dbReference type="PANTHER" id="PTHR32071:SF77">
    <property type="entry name" value="TRANSCRIPTIONAL REGULATORY PROTEIN"/>
    <property type="match status" value="1"/>
</dbReference>
<dbReference type="Gene3D" id="3.30.450.40">
    <property type="match status" value="1"/>
</dbReference>
<dbReference type="PROSITE" id="PS00688">
    <property type="entry name" value="SIGMA54_INTERACT_3"/>
    <property type="match status" value="1"/>
</dbReference>
<dbReference type="InterPro" id="IPR025943">
    <property type="entry name" value="Sigma_54_int_dom_ATP-bd_2"/>
</dbReference>
<dbReference type="PROSITE" id="PS00675">
    <property type="entry name" value="SIGMA54_INTERACT_1"/>
    <property type="match status" value="1"/>
</dbReference>
<dbReference type="Proteomes" id="UP001449225">
    <property type="component" value="Unassembled WGS sequence"/>
</dbReference>
<evidence type="ECO:0000256" key="1">
    <source>
        <dbReference type="ARBA" id="ARBA00022741"/>
    </source>
</evidence>
<evidence type="ECO:0000256" key="5">
    <source>
        <dbReference type="ARBA" id="ARBA00023163"/>
    </source>
</evidence>
<keyword evidence="5" id="KW-0804">Transcription</keyword>
<dbReference type="CDD" id="cd00009">
    <property type="entry name" value="AAA"/>
    <property type="match status" value="1"/>
</dbReference>
<gene>
    <name evidence="7" type="ORF">WNY58_16385</name>
</gene>
<name>A0ABU9TWW1_9GAMM</name>
<reference evidence="7 8" key="1">
    <citation type="submission" date="2024-03" db="EMBL/GenBank/DDBJ databases">
        <title>Community enrichment and isolation of bacterial strains for fucoidan degradation.</title>
        <authorList>
            <person name="Sichert A."/>
        </authorList>
    </citation>
    <scope>NUCLEOTIDE SEQUENCE [LARGE SCALE GENOMIC DNA]</scope>
    <source>
        <strain evidence="7 8">AS76</strain>
    </source>
</reference>
<dbReference type="InterPro" id="IPR029016">
    <property type="entry name" value="GAF-like_dom_sf"/>
</dbReference>
<dbReference type="InterPro" id="IPR003593">
    <property type="entry name" value="AAA+_ATPase"/>
</dbReference>
<dbReference type="InterPro" id="IPR002078">
    <property type="entry name" value="Sigma_54_int"/>
</dbReference>
<evidence type="ECO:0000313" key="8">
    <source>
        <dbReference type="Proteomes" id="UP001449225"/>
    </source>
</evidence>
<dbReference type="InterPro" id="IPR025662">
    <property type="entry name" value="Sigma_54_int_dom_ATP-bd_1"/>
</dbReference>
<dbReference type="Pfam" id="PF25601">
    <property type="entry name" value="AAA_lid_14"/>
    <property type="match status" value="1"/>
</dbReference>
<feature type="domain" description="Sigma-54 factor interaction" evidence="6">
    <location>
        <begin position="347"/>
        <end position="574"/>
    </location>
</feature>
<dbReference type="SMART" id="SM00382">
    <property type="entry name" value="AAA"/>
    <property type="match status" value="1"/>
</dbReference>
<dbReference type="Gene3D" id="1.10.10.60">
    <property type="entry name" value="Homeodomain-like"/>
    <property type="match status" value="1"/>
</dbReference>
<dbReference type="InterPro" id="IPR027417">
    <property type="entry name" value="P-loop_NTPase"/>
</dbReference>
<protein>
    <submittedName>
        <fullName evidence="7">Sigma-54-dependent Fis family transcriptional regulator</fullName>
    </submittedName>
</protein>
<dbReference type="InterPro" id="IPR002197">
    <property type="entry name" value="HTH_Fis"/>
</dbReference>
<dbReference type="PANTHER" id="PTHR32071">
    <property type="entry name" value="TRANSCRIPTIONAL REGULATORY PROTEIN"/>
    <property type="match status" value="1"/>
</dbReference>
<evidence type="ECO:0000256" key="3">
    <source>
        <dbReference type="ARBA" id="ARBA00023015"/>
    </source>
</evidence>
<accession>A0ABU9TWW1</accession>
<evidence type="ECO:0000259" key="6">
    <source>
        <dbReference type="PROSITE" id="PS50045"/>
    </source>
</evidence>
<dbReference type="PROSITE" id="PS50045">
    <property type="entry name" value="SIGMA54_INTERACT_4"/>
    <property type="match status" value="1"/>
</dbReference>